<dbReference type="AlphaFoldDB" id="A0A1E3SAX9"/>
<comment type="catalytic activity">
    <reaction evidence="3">
        <text>DNA(n) + a 2'-deoxyribonucleoside 5'-triphosphate = DNA(n+1) + diphosphate</text>
        <dbReference type="Rhea" id="RHEA:22508"/>
        <dbReference type="Rhea" id="RHEA-COMP:17339"/>
        <dbReference type="Rhea" id="RHEA-COMP:17340"/>
        <dbReference type="ChEBI" id="CHEBI:33019"/>
        <dbReference type="ChEBI" id="CHEBI:61560"/>
        <dbReference type="ChEBI" id="CHEBI:173112"/>
        <dbReference type="EC" id="2.7.7.7"/>
    </reaction>
</comment>
<dbReference type="InterPro" id="IPR002298">
    <property type="entry name" value="DNA_polymerase_A"/>
</dbReference>
<dbReference type="InterPro" id="IPR002562">
    <property type="entry name" value="3'-5'_exonuclease_dom"/>
</dbReference>
<keyword evidence="6" id="KW-1185">Reference proteome</keyword>
<proteinExistence type="inferred from homology"/>
<protein>
    <recommendedName>
        <fullName evidence="2">DNA-directed DNA polymerase</fullName>
        <ecNumber evidence="2">2.7.7.7</ecNumber>
    </recommendedName>
</protein>
<comment type="caution">
    <text evidence="5">The sequence shown here is derived from an EMBL/GenBank/DDBJ whole genome shotgun (WGS) entry which is preliminary data.</text>
</comment>
<dbReference type="GO" id="GO:0006261">
    <property type="term" value="P:DNA-templated DNA replication"/>
    <property type="evidence" value="ECO:0007669"/>
    <property type="project" value="InterPro"/>
</dbReference>
<dbReference type="InterPro" id="IPR036397">
    <property type="entry name" value="RNaseH_sf"/>
</dbReference>
<comment type="similarity">
    <text evidence="1">Belongs to the DNA polymerase type-A family.</text>
</comment>
<dbReference type="PANTHER" id="PTHR10133">
    <property type="entry name" value="DNA POLYMERASE I"/>
    <property type="match status" value="1"/>
</dbReference>
<dbReference type="STRING" id="28445.BHQ20_17535"/>
<evidence type="ECO:0000259" key="4">
    <source>
        <dbReference type="SMART" id="SM00474"/>
    </source>
</evidence>
<evidence type="ECO:0000256" key="3">
    <source>
        <dbReference type="ARBA" id="ARBA00049244"/>
    </source>
</evidence>
<gene>
    <name evidence="5" type="ORF">BST27_08740</name>
</gene>
<dbReference type="Gene3D" id="3.30.70.370">
    <property type="match status" value="1"/>
</dbReference>
<sequence>MDMTNGLDVRGRAIQDGELAAWLAEHSLGNRFGLAVVGTGTTYGAKAVALAIVAADGEGRYIDVDGLTPDDEAALASWFADPGPPKAIHEAKPAMHALAGRGWTLRGVTSDTALAAHLLQPTKPGAGLNDLLIRHMRCALPASQDNPVQALILRACAVLDLADVLDEELARNGAFALLSRVELPLQRVHADLEITGVAVNRAALVAARGRAHVDELLDAIAADGRIHAASQFDLSSGPIREAFVAGDGFAGLMTARYGEAAVDAVKMAIINLDQSITEAGLTSRLVLLAGNELLFEVANGEPDELESLVREHLGELEVAVGVGPSWAAAALTSL</sequence>
<dbReference type="EC" id="2.7.7.7" evidence="2"/>
<feature type="domain" description="3'-5' exonuclease" evidence="4">
    <location>
        <begin position="10"/>
        <end position="170"/>
    </location>
</feature>
<dbReference type="PANTHER" id="PTHR10133:SF27">
    <property type="entry name" value="DNA POLYMERASE NU"/>
    <property type="match status" value="1"/>
</dbReference>
<dbReference type="SUPFAM" id="SSF53098">
    <property type="entry name" value="Ribonuclease H-like"/>
    <property type="match status" value="1"/>
</dbReference>
<dbReference type="SMART" id="SM00474">
    <property type="entry name" value="35EXOc"/>
    <property type="match status" value="1"/>
</dbReference>
<dbReference type="GO" id="GO:0006302">
    <property type="term" value="P:double-strand break repair"/>
    <property type="evidence" value="ECO:0007669"/>
    <property type="project" value="TreeGrafter"/>
</dbReference>
<evidence type="ECO:0000313" key="5">
    <source>
        <dbReference type="EMBL" id="ORB07765.1"/>
    </source>
</evidence>
<dbReference type="EMBL" id="MVHT01000017">
    <property type="protein sequence ID" value="ORB07765.1"/>
    <property type="molecule type" value="Genomic_DNA"/>
</dbReference>
<dbReference type="GO" id="GO:0008408">
    <property type="term" value="F:3'-5' exonuclease activity"/>
    <property type="evidence" value="ECO:0007669"/>
    <property type="project" value="InterPro"/>
</dbReference>
<dbReference type="Gene3D" id="3.30.420.10">
    <property type="entry name" value="Ribonuclease H-like superfamily/Ribonuclease H"/>
    <property type="match status" value="1"/>
</dbReference>
<accession>A0A1E3SAX9</accession>
<reference evidence="5 6" key="1">
    <citation type="submission" date="2017-02" db="EMBL/GenBank/DDBJ databases">
        <title>The new phylogeny of genus Mycobacterium.</title>
        <authorList>
            <person name="Tortoli E."/>
            <person name="Trovato A."/>
            <person name="Cirillo D.M."/>
        </authorList>
    </citation>
    <scope>NUCLEOTIDE SEQUENCE [LARGE SCALE GENOMIC DNA]</scope>
    <source>
        <strain evidence="5 6">DSM 44049</strain>
    </source>
</reference>
<dbReference type="InterPro" id="IPR012337">
    <property type="entry name" value="RNaseH-like_sf"/>
</dbReference>
<dbReference type="GO" id="GO:0003676">
    <property type="term" value="F:nucleic acid binding"/>
    <property type="evidence" value="ECO:0007669"/>
    <property type="project" value="InterPro"/>
</dbReference>
<name>A0A1E3SAX9_MYCIE</name>
<evidence type="ECO:0000256" key="2">
    <source>
        <dbReference type="ARBA" id="ARBA00012417"/>
    </source>
</evidence>
<dbReference type="Proteomes" id="UP000192739">
    <property type="component" value="Unassembled WGS sequence"/>
</dbReference>
<dbReference type="GO" id="GO:0003887">
    <property type="term" value="F:DNA-directed DNA polymerase activity"/>
    <property type="evidence" value="ECO:0007669"/>
    <property type="project" value="UniProtKB-EC"/>
</dbReference>
<evidence type="ECO:0000256" key="1">
    <source>
        <dbReference type="ARBA" id="ARBA00007705"/>
    </source>
</evidence>
<organism evidence="5 6">
    <name type="scientific">Mycobacterium intermedium</name>
    <dbReference type="NCBI Taxonomy" id="28445"/>
    <lineage>
        <taxon>Bacteria</taxon>
        <taxon>Bacillati</taxon>
        <taxon>Actinomycetota</taxon>
        <taxon>Actinomycetes</taxon>
        <taxon>Mycobacteriales</taxon>
        <taxon>Mycobacteriaceae</taxon>
        <taxon>Mycobacterium</taxon>
        <taxon>Mycobacterium simiae complex</taxon>
    </lineage>
</organism>
<dbReference type="CDD" id="cd06140">
    <property type="entry name" value="DNA_polA_I_Bacillus_like_exo"/>
    <property type="match status" value="1"/>
</dbReference>
<evidence type="ECO:0000313" key="6">
    <source>
        <dbReference type="Proteomes" id="UP000192739"/>
    </source>
</evidence>